<accession>A0ABW7CCH4</accession>
<comment type="caution">
    <text evidence="2">The sequence shown here is derived from an EMBL/GenBank/DDBJ whole genome shotgun (WGS) entry which is preliminary data.</text>
</comment>
<dbReference type="SUPFAM" id="SSF53474">
    <property type="entry name" value="alpha/beta-Hydrolases"/>
    <property type="match status" value="1"/>
</dbReference>
<dbReference type="GO" id="GO:0016787">
    <property type="term" value="F:hydrolase activity"/>
    <property type="evidence" value="ECO:0007669"/>
    <property type="project" value="UniProtKB-KW"/>
</dbReference>
<dbReference type="RefSeq" id="WP_393014429.1">
    <property type="nucleotide sequence ID" value="NZ_JAZAQF010000083.1"/>
</dbReference>
<keyword evidence="2" id="KW-0378">Hydrolase</keyword>
<feature type="domain" description="AB hydrolase-1" evidence="1">
    <location>
        <begin position="37"/>
        <end position="251"/>
    </location>
</feature>
<dbReference type="Gene3D" id="3.40.50.1820">
    <property type="entry name" value="alpha/beta hydrolase"/>
    <property type="match status" value="1"/>
</dbReference>
<sequence length="315" mass="35424">MTNLQNSTNQATQFYDWQGYRCSYDQWGTAQPNQPVLLLIHPIGVGLSRHFWTRFINAWEQSGSALAIFNPDLLGCGDAAKPRYALYPEDWANQLLHFVQTVVQRPVILVVQGALFPVAIEMVERSTHANNANGAIDIRGLILSGPPAWQVMAEVAPKWQQKLLWNGLFDSWIGAAFFQYAKRRQFLSSFSAKQLFAAVPDIDEEWLSMLDQGAADPASRHAVFAFLARFWQKGYAEKIRKIPYPTLALFGETASSISKSGKQESPDQRLNLYLENLPQGEGYKLPGRNVLPYESTAAFTHAVSEFTLKLLVKID</sequence>
<evidence type="ECO:0000313" key="2">
    <source>
        <dbReference type="EMBL" id="MFG3818847.1"/>
    </source>
</evidence>
<dbReference type="InterPro" id="IPR029058">
    <property type="entry name" value="AB_hydrolase_fold"/>
</dbReference>
<keyword evidence="3" id="KW-1185">Reference proteome</keyword>
<dbReference type="PANTHER" id="PTHR46438:SF2">
    <property type="entry name" value="ALPHA_BETA-HYDROLASES SUPERFAMILY PROTEIN"/>
    <property type="match status" value="1"/>
</dbReference>
<dbReference type="Proteomes" id="UP001604335">
    <property type="component" value="Unassembled WGS sequence"/>
</dbReference>
<organism evidence="2 3">
    <name type="scientific">Limnothrix redekei LRLZ20PSL1</name>
    <dbReference type="NCBI Taxonomy" id="3112953"/>
    <lineage>
        <taxon>Bacteria</taxon>
        <taxon>Bacillati</taxon>
        <taxon>Cyanobacteriota</taxon>
        <taxon>Cyanophyceae</taxon>
        <taxon>Pseudanabaenales</taxon>
        <taxon>Pseudanabaenaceae</taxon>
        <taxon>Limnothrix</taxon>
    </lineage>
</organism>
<proteinExistence type="predicted"/>
<protein>
    <submittedName>
        <fullName evidence="2">Alpha/beta fold hydrolase</fullName>
    </submittedName>
</protein>
<dbReference type="InterPro" id="IPR000073">
    <property type="entry name" value="AB_hydrolase_1"/>
</dbReference>
<name>A0ABW7CCH4_9CYAN</name>
<dbReference type="EMBL" id="JAZAQF010000083">
    <property type="protein sequence ID" value="MFG3818847.1"/>
    <property type="molecule type" value="Genomic_DNA"/>
</dbReference>
<gene>
    <name evidence="2" type="ORF">VPK24_14465</name>
</gene>
<dbReference type="PANTHER" id="PTHR46438">
    <property type="entry name" value="ALPHA/BETA-HYDROLASES SUPERFAMILY PROTEIN"/>
    <property type="match status" value="1"/>
</dbReference>
<dbReference type="Pfam" id="PF12697">
    <property type="entry name" value="Abhydrolase_6"/>
    <property type="match status" value="1"/>
</dbReference>
<evidence type="ECO:0000259" key="1">
    <source>
        <dbReference type="Pfam" id="PF12697"/>
    </source>
</evidence>
<evidence type="ECO:0000313" key="3">
    <source>
        <dbReference type="Proteomes" id="UP001604335"/>
    </source>
</evidence>
<reference evidence="3" key="1">
    <citation type="journal article" date="2024" name="Algal Res.">
        <title>Biochemical, toxicological and genomic investigation of a high-biomass producing Limnothrix strain isolated from Italian shallow drinking water reservoir.</title>
        <authorList>
            <person name="Simonazzi M."/>
            <person name="Shishido T.K."/>
            <person name="Delbaje E."/>
            <person name="Wahlsten M."/>
            <person name="Fewer D.P."/>
            <person name="Sivonen K."/>
            <person name="Pezzolesi L."/>
            <person name="Pistocchi R."/>
        </authorList>
    </citation>
    <scope>NUCLEOTIDE SEQUENCE [LARGE SCALE GENOMIC DNA]</scope>
    <source>
        <strain evidence="3">LRLZ20PSL1</strain>
    </source>
</reference>